<gene>
    <name evidence="6" type="ORF">AWB95_17035</name>
    <name evidence="7" type="ORF">CQY23_07455</name>
</gene>
<evidence type="ECO:0000313" key="6">
    <source>
        <dbReference type="EMBL" id="ORV09924.1"/>
    </source>
</evidence>
<dbReference type="PANTHER" id="PTHR43851">
    <property type="match status" value="1"/>
</dbReference>
<keyword evidence="3" id="KW-0547">Nucleotide-binding</keyword>
<evidence type="ECO:0000313" key="9">
    <source>
        <dbReference type="Proteomes" id="UP000230971"/>
    </source>
</evidence>
<dbReference type="STRING" id="28045.AWB95_17035"/>
<dbReference type="PANTHER" id="PTHR43851:SF3">
    <property type="entry name" value="COENZYME Q8"/>
    <property type="match status" value="1"/>
</dbReference>
<name>A0A1X1RMU0_MYCCE</name>
<comment type="caution">
    <text evidence="6">The sequence shown here is derived from an EMBL/GenBank/DDBJ whole genome shotgun (WGS) entry which is preliminary data.</text>
</comment>
<dbReference type="OrthoDB" id="9795390at2"/>
<evidence type="ECO:0000259" key="5">
    <source>
        <dbReference type="Pfam" id="PF03109"/>
    </source>
</evidence>
<evidence type="ECO:0000256" key="4">
    <source>
        <dbReference type="ARBA" id="ARBA00022840"/>
    </source>
</evidence>
<keyword evidence="4 7" id="KW-0067">ATP-binding</keyword>
<dbReference type="InterPro" id="IPR011009">
    <property type="entry name" value="Kinase-like_dom_sf"/>
</dbReference>
<evidence type="ECO:0000313" key="7">
    <source>
        <dbReference type="EMBL" id="PIB79738.1"/>
    </source>
</evidence>
<dbReference type="EMBL" id="PDKV01000006">
    <property type="protein sequence ID" value="PIB79738.1"/>
    <property type="molecule type" value="Genomic_DNA"/>
</dbReference>
<dbReference type="Pfam" id="PF03109">
    <property type="entry name" value="ABC1"/>
    <property type="match status" value="1"/>
</dbReference>
<protein>
    <submittedName>
        <fullName evidence="7">ATP-binding protein</fullName>
    </submittedName>
</protein>
<evidence type="ECO:0000313" key="8">
    <source>
        <dbReference type="Proteomes" id="UP000193907"/>
    </source>
</evidence>
<dbReference type="RefSeq" id="WP_062538456.1">
    <property type="nucleotide sequence ID" value="NZ_BBUN01000026.1"/>
</dbReference>
<sequence>MSNGPAPSKDADALATSRLGRGARLGGLVAKQTLRRVTIKAGSIVVTESRREAMLDRANERIARDFVAVLGNMRGAAMKIGQLLSVVDLGIVDARSRDYFRQQLSKLQGSINAMPFETMRPVIEGELGAPVERLFSSFDTDAFAAASIGQVYRAVTHDGLDVAVKVQYPGVRTAVRADLKNLALFLRMWKAAIPTVAAREFLDEITHELSREVDYRQELASQARVAARYAGHPFIHVPRPIAELSSESVLTTEYVAGLPAADVAQLPTAERDRIGEIIYRFYLGSLFRDCEFNGDAHPGNFLYLPDGRVAFLDFGLYKHMDPIAVEFERRAAQLCIAGDGEGLQASMEEYGVLRPGSTVSAQACLEYTLDAAGWNFVDEYVVVRPIDVSAALLGVVNPAAESFQTMRNERLPPEHLFSRRLDFLLFGTLSQIGAGANWFRIAAEWIYGAGPVTELGRAEAQWRELTAQSRDGQDS</sequence>
<dbReference type="AlphaFoldDB" id="A0A1X1RMU0"/>
<keyword evidence="2" id="KW-0808">Transferase</keyword>
<feature type="domain" description="ABC1 atypical kinase-like" evidence="5">
    <location>
        <begin position="106"/>
        <end position="337"/>
    </location>
</feature>
<reference evidence="6 8" key="1">
    <citation type="submission" date="2016-01" db="EMBL/GenBank/DDBJ databases">
        <title>The new phylogeny of the genus Mycobacterium.</title>
        <authorList>
            <person name="Tarcisio F."/>
            <person name="Conor M."/>
            <person name="Antonella G."/>
            <person name="Elisabetta G."/>
            <person name="Giulia F.S."/>
            <person name="Sara T."/>
            <person name="Anna F."/>
            <person name="Clotilde B."/>
            <person name="Roberto B."/>
            <person name="Veronica D.S."/>
            <person name="Fabio R."/>
            <person name="Monica P."/>
            <person name="Olivier J."/>
            <person name="Enrico T."/>
            <person name="Nicola S."/>
        </authorList>
    </citation>
    <scope>NUCLEOTIDE SEQUENCE [LARGE SCALE GENOMIC DNA]</scope>
    <source>
        <strain evidence="6 8">DSM 44243</strain>
    </source>
</reference>
<evidence type="ECO:0000256" key="3">
    <source>
        <dbReference type="ARBA" id="ARBA00022741"/>
    </source>
</evidence>
<dbReference type="InterPro" id="IPR051409">
    <property type="entry name" value="Atypical_kinase_ADCK"/>
</dbReference>
<dbReference type="CDD" id="cd13970">
    <property type="entry name" value="ABC1_ADCK3"/>
    <property type="match status" value="1"/>
</dbReference>
<reference evidence="7 9" key="2">
    <citation type="journal article" date="2017" name="Infect. Genet. Evol.">
        <title>The new phylogeny of the genus Mycobacterium: The old and the news.</title>
        <authorList>
            <person name="Tortoli E."/>
            <person name="Fedrizzi T."/>
            <person name="Meehan C.J."/>
            <person name="Trovato A."/>
            <person name="Grottola A."/>
            <person name="Giacobazzi E."/>
            <person name="Serpini G.F."/>
            <person name="Tagliazucchi S."/>
            <person name="Fabio A."/>
            <person name="Bettua C."/>
            <person name="Bertorelli R."/>
            <person name="Frascaro F."/>
            <person name="De Sanctis V."/>
            <person name="Pecorari M."/>
            <person name="Jousson O."/>
            <person name="Segata N."/>
            <person name="Cirillo D.M."/>
        </authorList>
    </citation>
    <scope>NUCLEOTIDE SEQUENCE [LARGE SCALE GENOMIC DNA]</scope>
    <source>
        <strain evidence="7 9">NCTC 12882</strain>
    </source>
</reference>
<dbReference type="InterPro" id="IPR004147">
    <property type="entry name" value="ABC1_dom"/>
</dbReference>
<keyword evidence="8" id="KW-1185">Reference proteome</keyword>
<dbReference type="GO" id="GO:0016740">
    <property type="term" value="F:transferase activity"/>
    <property type="evidence" value="ECO:0007669"/>
    <property type="project" value="UniProtKB-KW"/>
</dbReference>
<comment type="similarity">
    <text evidence="1">Belongs to the protein kinase superfamily. ADCK protein kinase family.</text>
</comment>
<proteinExistence type="inferred from homology"/>
<organism evidence="6 8">
    <name type="scientific">Mycobacterium celatum</name>
    <dbReference type="NCBI Taxonomy" id="28045"/>
    <lineage>
        <taxon>Bacteria</taxon>
        <taxon>Bacillati</taxon>
        <taxon>Actinomycetota</taxon>
        <taxon>Actinomycetes</taxon>
        <taxon>Mycobacteriales</taxon>
        <taxon>Mycobacteriaceae</taxon>
        <taxon>Mycobacterium</taxon>
    </lineage>
</organism>
<dbReference type="GO" id="GO:0005524">
    <property type="term" value="F:ATP binding"/>
    <property type="evidence" value="ECO:0007669"/>
    <property type="project" value="UniProtKB-KW"/>
</dbReference>
<evidence type="ECO:0000256" key="2">
    <source>
        <dbReference type="ARBA" id="ARBA00022679"/>
    </source>
</evidence>
<dbReference type="Proteomes" id="UP000230971">
    <property type="component" value="Unassembled WGS sequence"/>
</dbReference>
<dbReference type="InterPro" id="IPR034646">
    <property type="entry name" value="ADCK3_dom"/>
</dbReference>
<dbReference type="SUPFAM" id="SSF56112">
    <property type="entry name" value="Protein kinase-like (PK-like)"/>
    <property type="match status" value="1"/>
</dbReference>
<dbReference type="Proteomes" id="UP000193907">
    <property type="component" value="Unassembled WGS sequence"/>
</dbReference>
<evidence type="ECO:0000256" key="1">
    <source>
        <dbReference type="ARBA" id="ARBA00009670"/>
    </source>
</evidence>
<accession>A0A1X1RMU0</accession>
<dbReference type="EMBL" id="LQOM01000037">
    <property type="protein sequence ID" value="ORV09924.1"/>
    <property type="molecule type" value="Genomic_DNA"/>
</dbReference>